<comment type="caution">
    <text evidence="1">The sequence shown here is derived from an EMBL/GenBank/DDBJ whole genome shotgun (WGS) entry which is preliminary data.</text>
</comment>
<evidence type="ECO:0000313" key="2">
    <source>
        <dbReference type="Proteomes" id="UP000746690"/>
    </source>
</evidence>
<evidence type="ECO:0008006" key="3">
    <source>
        <dbReference type="Google" id="ProtNLM"/>
    </source>
</evidence>
<sequence>MKHLIVMALLSVVTLNAQKQVEVKEQVFKNQEVFINFKFAQDIKVKHGNTDEIIVKASVNIDEGAGNDKYSIKSENNSGQLKLYSDFGDYFKSKKRNVYYSNKDGKNDNCNCCSTSDINYVVIVPKNVSLKIKSISGSVFINTFEGDLVTDLISGDITIKKYSGELRLKTISGALDIIVDKAKLHAKSVTGTIYSDMDFEKTKFGKHSKSFNNKVSKQINGGTLPLVMETVSGNIYIRKG</sequence>
<dbReference type="RefSeq" id="WP_169671647.1">
    <property type="nucleotide sequence ID" value="NZ_JABBHF010000003.1"/>
</dbReference>
<proteinExistence type="predicted"/>
<reference evidence="1 2" key="1">
    <citation type="submission" date="2020-04" db="EMBL/GenBank/DDBJ databases">
        <title>A Flavivirga sp. nov.</title>
        <authorList>
            <person name="Sun X."/>
        </authorList>
    </citation>
    <scope>NUCLEOTIDE SEQUENCE [LARGE SCALE GENOMIC DNA]</scope>
    <source>
        <strain evidence="1 2">Y03</strain>
    </source>
</reference>
<dbReference type="Proteomes" id="UP000746690">
    <property type="component" value="Unassembled WGS sequence"/>
</dbReference>
<protein>
    <recommendedName>
        <fullName evidence="3">Adhesin domain-containing protein</fullName>
    </recommendedName>
</protein>
<organism evidence="1 2">
    <name type="scientific">Flavivirga algicola</name>
    <dbReference type="NCBI Taxonomy" id="2729136"/>
    <lineage>
        <taxon>Bacteria</taxon>
        <taxon>Pseudomonadati</taxon>
        <taxon>Bacteroidota</taxon>
        <taxon>Flavobacteriia</taxon>
        <taxon>Flavobacteriales</taxon>
        <taxon>Flavobacteriaceae</taxon>
        <taxon>Flavivirga</taxon>
    </lineage>
</organism>
<name>A0ABX1RXT0_9FLAO</name>
<evidence type="ECO:0000313" key="1">
    <source>
        <dbReference type="EMBL" id="NMH87294.1"/>
    </source>
</evidence>
<gene>
    <name evidence="1" type="ORF">HHX25_07240</name>
</gene>
<dbReference type="EMBL" id="JABBHF010000003">
    <property type="protein sequence ID" value="NMH87294.1"/>
    <property type="molecule type" value="Genomic_DNA"/>
</dbReference>
<keyword evidence="2" id="KW-1185">Reference proteome</keyword>
<accession>A0ABX1RXT0</accession>